<feature type="region of interest" description="Disordered" evidence="7">
    <location>
        <begin position="1"/>
        <end position="33"/>
    </location>
</feature>
<evidence type="ECO:0000313" key="9">
    <source>
        <dbReference type="EMBL" id="EIT72658.1"/>
    </source>
</evidence>
<protein>
    <recommendedName>
        <fullName evidence="6">Pre-rRNA-processing protein</fullName>
    </recommendedName>
</protein>
<evidence type="ECO:0000259" key="8">
    <source>
        <dbReference type="Pfam" id="PF12333"/>
    </source>
</evidence>
<dbReference type="AlphaFoldDB" id="I8TG00"/>
<comment type="function">
    <text evidence="1 6">Component of the RIX1 complex required for processing of ITS2 sequences from 35S pre-rRNA.</text>
</comment>
<dbReference type="PANTHER" id="PTHR16056">
    <property type="entry name" value="REGULATOR OF MICROTUBULE DYNAMICS PROTEIN"/>
    <property type="match status" value="1"/>
</dbReference>
<dbReference type="GO" id="GO:0006364">
    <property type="term" value="P:rRNA processing"/>
    <property type="evidence" value="ECO:0007669"/>
    <property type="project" value="UniProtKB-UniRule"/>
</dbReference>
<keyword evidence="5 6" id="KW-0539">Nucleus</keyword>
<dbReference type="SUPFAM" id="SSF48371">
    <property type="entry name" value="ARM repeat"/>
    <property type="match status" value="1"/>
</dbReference>
<dbReference type="SMR" id="I8TG00"/>
<evidence type="ECO:0000256" key="4">
    <source>
        <dbReference type="ARBA" id="ARBA00011141"/>
    </source>
</evidence>
<feature type="region of interest" description="Disordered" evidence="7">
    <location>
        <begin position="349"/>
        <end position="369"/>
    </location>
</feature>
<feature type="compositionally biased region" description="Basic residues" evidence="7">
    <location>
        <begin position="1"/>
        <end position="10"/>
    </location>
</feature>
<feature type="domain" description="Pre-rRNA-processing protein Ipi1 N-terminal" evidence="8">
    <location>
        <begin position="132"/>
        <end position="230"/>
    </location>
</feature>
<keyword evidence="6" id="KW-0698">rRNA processing</keyword>
<dbReference type="InterPro" id="IPR011989">
    <property type="entry name" value="ARM-like"/>
</dbReference>
<dbReference type="InterPro" id="IPR024679">
    <property type="entry name" value="Ipi1_N"/>
</dbReference>
<dbReference type="Pfam" id="PF12333">
    <property type="entry name" value="Ipi1_N"/>
    <property type="match status" value="1"/>
</dbReference>
<proteinExistence type="inferred from homology"/>
<dbReference type="HOGENOM" id="CLU_050252_2_0_1"/>
<dbReference type="GO" id="GO:0120330">
    <property type="term" value="C:rixosome complex"/>
    <property type="evidence" value="ECO:0007669"/>
    <property type="project" value="UniProtKB-UniRule"/>
</dbReference>
<evidence type="ECO:0000256" key="6">
    <source>
        <dbReference type="RuleBase" id="RU368021"/>
    </source>
</evidence>
<reference evidence="10" key="2">
    <citation type="submission" date="2012-06" db="EMBL/GenBank/DDBJ databases">
        <title>Comparative genomic analyses of Aspergillus oryzae 3.042 and A. oryzae RIB40 for soy-sauce fermentation.</title>
        <authorList>
            <person name="Zhao G."/>
            <person name="Hou L."/>
            <person name="Wang C."/>
            <person name="Cao X."/>
        </authorList>
    </citation>
    <scope>NUCLEOTIDE SEQUENCE [LARGE SCALE GENOMIC DNA]</scope>
    <source>
        <strain evidence="10">3.042</strain>
    </source>
</reference>
<name>I8TG00_ASPO3</name>
<comment type="subunit">
    <text evidence="4">Component of the RIX1 complex, composed of IPI1, RIX1/IPI2 and IPI3 in a 1:2:2 stoichiometry. The complex interacts (via RIX1) with MDN1 (via its hexameric AAA ATPase ring) and the pre-60S ribosome particles.</text>
</comment>
<evidence type="ECO:0000313" key="10">
    <source>
        <dbReference type="Proteomes" id="UP000002812"/>
    </source>
</evidence>
<comment type="subcellular location">
    <subcellularLocation>
        <location evidence="2 6">Nucleus</location>
    </subcellularLocation>
</comment>
<gene>
    <name evidence="9" type="ORF">Ao3042_01139</name>
</gene>
<accession>I8TG00</accession>
<dbReference type="PANTHER" id="PTHR16056:SF2">
    <property type="entry name" value="TESTIS-EXPRESSED PROTEIN 10"/>
    <property type="match status" value="1"/>
</dbReference>
<organism evidence="9 10">
    <name type="scientific">Aspergillus oryzae (strain 3.042)</name>
    <name type="common">Yellow koji mold</name>
    <dbReference type="NCBI Taxonomy" id="1160506"/>
    <lineage>
        <taxon>Eukaryota</taxon>
        <taxon>Fungi</taxon>
        <taxon>Dikarya</taxon>
        <taxon>Ascomycota</taxon>
        <taxon>Pezizomycotina</taxon>
        <taxon>Eurotiomycetes</taxon>
        <taxon>Eurotiomycetidae</taxon>
        <taxon>Eurotiales</taxon>
        <taxon>Aspergillaceae</taxon>
        <taxon>Aspergillus</taxon>
        <taxon>Aspergillus subgen. Circumdati</taxon>
    </lineage>
</organism>
<dbReference type="Proteomes" id="UP000002812">
    <property type="component" value="Unassembled WGS sequence"/>
</dbReference>
<comment type="caution">
    <text evidence="9">The sequence shown here is derived from an EMBL/GenBank/DDBJ whole genome shotgun (WGS) entry which is preliminary data.</text>
</comment>
<comment type="similarity">
    <text evidence="3 6">Belongs to the IPI1/TEX10 family.</text>
</comment>
<evidence type="ECO:0000256" key="2">
    <source>
        <dbReference type="ARBA" id="ARBA00004123"/>
    </source>
</evidence>
<dbReference type="OrthoDB" id="361362at2759"/>
<sequence>MGSSAKKKKEKQKDFTKAKLKVGKAKGKPENFTDTSFKSKGIVLNQQSLTLNAPTSNTQFTHHVSLLSSKSDSQRRDSLAHLTTSISSRPVNSPLPQPVSVILPTLLPLILDANTGVRTQLLKLFRALPQSDIRDHVPQLLPYIRAGMTHLAADIRVSAVEVLSWLIDVAGTEVVSSAGGWIKTLNCFLSVLGWHTEESAKWSANRASFGKSGAKGQPMMKVLTVLAEFLNAGIGAPANEAQDVDMLGSGGVAGWEFPLCQTAVHMVPDTAAPYAYLNLFGQPRDEEGEMYETWEDRYRVFSNRFLRAIQRGLENARQEGGEMGRASSGASKVLKEAVAYGTGIADRDIVSSHDSTSRGTSIHDLEPKE</sequence>
<evidence type="ECO:0000256" key="3">
    <source>
        <dbReference type="ARBA" id="ARBA00006427"/>
    </source>
</evidence>
<reference evidence="9 10" key="1">
    <citation type="journal article" date="2012" name="Eukaryot. Cell">
        <title>Draft genome sequence of Aspergillus oryzae strain 3.042.</title>
        <authorList>
            <person name="Zhao G."/>
            <person name="Yao Y."/>
            <person name="Qi W."/>
            <person name="Wang C."/>
            <person name="Hou L."/>
            <person name="Zeng B."/>
            <person name="Cao X."/>
        </authorList>
    </citation>
    <scope>NUCLEOTIDE SEQUENCE [LARGE SCALE GENOMIC DNA]</scope>
    <source>
        <strain evidence="9 10">3.042</strain>
    </source>
</reference>
<keyword evidence="6" id="KW-0690">Ribosome biogenesis</keyword>
<evidence type="ECO:0000256" key="7">
    <source>
        <dbReference type="SAM" id="MobiDB-lite"/>
    </source>
</evidence>
<evidence type="ECO:0000256" key="5">
    <source>
        <dbReference type="ARBA" id="ARBA00023242"/>
    </source>
</evidence>
<evidence type="ECO:0000256" key="1">
    <source>
        <dbReference type="ARBA" id="ARBA00002355"/>
    </source>
</evidence>
<dbReference type="InterPro" id="IPR016024">
    <property type="entry name" value="ARM-type_fold"/>
</dbReference>
<dbReference type="GO" id="GO:0005634">
    <property type="term" value="C:nucleus"/>
    <property type="evidence" value="ECO:0007669"/>
    <property type="project" value="UniProtKB-SubCell"/>
</dbReference>
<dbReference type="Gene3D" id="1.25.10.10">
    <property type="entry name" value="Leucine-rich Repeat Variant"/>
    <property type="match status" value="1"/>
</dbReference>
<dbReference type="EMBL" id="AKHY01000214">
    <property type="protein sequence ID" value="EIT72658.1"/>
    <property type="molecule type" value="Genomic_DNA"/>
</dbReference>